<keyword evidence="1 2" id="KW-0808">Transferase</keyword>
<dbReference type="Gene3D" id="3.40.50.2000">
    <property type="entry name" value="Glycogen Phosphorylase B"/>
    <property type="match status" value="2"/>
</dbReference>
<organism evidence="2 3">
    <name type="scientific">Flavobacterium branchiarum</name>
    <dbReference type="NCBI Taxonomy" id="1114870"/>
    <lineage>
        <taxon>Bacteria</taxon>
        <taxon>Pseudomonadati</taxon>
        <taxon>Bacteroidota</taxon>
        <taxon>Flavobacteriia</taxon>
        <taxon>Flavobacteriales</taxon>
        <taxon>Flavobacteriaceae</taxon>
        <taxon>Flavobacterium</taxon>
    </lineage>
</organism>
<reference evidence="2 3" key="1">
    <citation type="submission" date="2024-09" db="EMBL/GenBank/DDBJ databases">
        <authorList>
            <person name="Sun Q."/>
            <person name="Mori K."/>
        </authorList>
    </citation>
    <scope>NUCLEOTIDE SEQUENCE [LARGE SCALE GENOMIC DNA]</scope>
    <source>
        <strain evidence="2 3">CECT 7908</strain>
    </source>
</reference>
<dbReference type="Proteomes" id="UP001589589">
    <property type="component" value="Unassembled WGS sequence"/>
</dbReference>
<accession>A0ABV5FHI9</accession>
<dbReference type="PANTHER" id="PTHR46401">
    <property type="entry name" value="GLYCOSYLTRANSFERASE WBBK-RELATED"/>
    <property type="match status" value="1"/>
</dbReference>
<dbReference type="SUPFAM" id="SSF53756">
    <property type="entry name" value="UDP-Glycosyltransferase/glycogen phosphorylase"/>
    <property type="match status" value="1"/>
</dbReference>
<evidence type="ECO:0000313" key="2">
    <source>
        <dbReference type="EMBL" id="MFB9063019.1"/>
    </source>
</evidence>
<sequence length="404" mass="46995">MYKSIKLYFRLKKLALKLKKNEDRIDFLGELKYNSYVLIVDTKIPEFNKDSGSRRLTEIIKMLLQNNVGVFLLADFKEHKYQSEYIEIFKEMGAIVYKPTLDRFDKLITKEGFLKEVLPKADFVWLHRPEIFNKYYPLVKKYKPEAKIFFDMVDFHYLRFKREFELKGDPKMMETANKYLELELDNCEKADRIIVISESEKESLKEYYQNNDKAIAIGNIHQYIDNGVSVRFEDRKELLFIGGFDHTPNVDAVNYLYEEIMPLLWKSMPEISITVIGSNPPPSILELNSEKFKIVGYVKDVSPYFLNSRIFVAPLRYGAGIKGKIGQSLEYGLPLVTTNIGAEGFDFGENKNLIVGNTTQEIVNNIIKIYQNEEIWNEISLASQKVIEPFSVDTIKAKVLSLVQ</sequence>
<protein>
    <submittedName>
        <fullName evidence="2">Glycosyltransferase family 4 protein</fullName>
        <ecNumber evidence="2">2.4.-.-</ecNumber>
    </submittedName>
</protein>
<gene>
    <name evidence="2" type="ORF">ACFFUQ_03230</name>
</gene>
<dbReference type="Pfam" id="PF13692">
    <property type="entry name" value="Glyco_trans_1_4"/>
    <property type="match status" value="1"/>
</dbReference>
<keyword evidence="3" id="KW-1185">Reference proteome</keyword>
<dbReference type="CDD" id="cd03801">
    <property type="entry name" value="GT4_PimA-like"/>
    <property type="match status" value="1"/>
</dbReference>
<dbReference type="GO" id="GO:0016757">
    <property type="term" value="F:glycosyltransferase activity"/>
    <property type="evidence" value="ECO:0007669"/>
    <property type="project" value="UniProtKB-KW"/>
</dbReference>
<name>A0ABV5FHI9_9FLAO</name>
<comment type="caution">
    <text evidence="2">The sequence shown here is derived from an EMBL/GenBank/DDBJ whole genome shotgun (WGS) entry which is preliminary data.</text>
</comment>
<dbReference type="PANTHER" id="PTHR46401:SF2">
    <property type="entry name" value="GLYCOSYLTRANSFERASE WBBK-RELATED"/>
    <property type="match status" value="1"/>
</dbReference>
<keyword evidence="2" id="KW-0328">Glycosyltransferase</keyword>
<evidence type="ECO:0000256" key="1">
    <source>
        <dbReference type="ARBA" id="ARBA00022679"/>
    </source>
</evidence>
<dbReference type="EMBL" id="JBHMEX010000013">
    <property type="protein sequence ID" value="MFB9063019.1"/>
    <property type="molecule type" value="Genomic_DNA"/>
</dbReference>
<dbReference type="EC" id="2.4.-.-" evidence="2"/>
<evidence type="ECO:0000313" key="3">
    <source>
        <dbReference type="Proteomes" id="UP001589589"/>
    </source>
</evidence>
<dbReference type="RefSeq" id="WP_290265814.1">
    <property type="nucleotide sequence ID" value="NZ_JAUFQQ010000005.1"/>
</dbReference>
<proteinExistence type="predicted"/>